<dbReference type="GeneID" id="105270223"/>
<evidence type="ECO:0000256" key="1">
    <source>
        <dbReference type="SAM" id="MobiDB-lite"/>
    </source>
</evidence>
<dbReference type="PANTHER" id="PTHR11736">
    <property type="entry name" value="MELANOMA-ASSOCIATED ANTIGEN MAGE ANTIGEN"/>
    <property type="match status" value="1"/>
</dbReference>
<dbReference type="PROSITE" id="PS50838">
    <property type="entry name" value="MAGE"/>
    <property type="match status" value="1"/>
</dbReference>
<name>A0A9R1TH61_9HYME</name>
<reference evidence="4 5" key="1">
    <citation type="submission" date="2025-04" db="UniProtKB">
        <authorList>
            <consortium name="RefSeq"/>
        </authorList>
    </citation>
    <scope>IDENTIFICATION</scope>
    <source>
        <strain evidence="4 5">USDA-PBARC FA_bdor</strain>
        <tissue evidence="4 5">Whole organism</tissue>
    </source>
</reference>
<dbReference type="InterPro" id="IPR037445">
    <property type="entry name" value="MAGE"/>
</dbReference>
<dbReference type="OrthoDB" id="205198at2759"/>
<feature type="region of interest" description="Disordered" evidence="1">
    <location>
        <begin position="1"/>
        <end position="65"/>
    </location>
</feature>
<dbReference type="FunFam" id="1.10.10.1210:FF:000001">
    <property type="entry name" value="melanoma-associated antigen D1"/>
    <property type="match status" value="1"/>
</dbReference>
<dbReference type="SMART" id="SM01373">
    <property type="entry name" value="MAGE"/>
    <property type="match status" value="1"/>
</dbReference>
<proteinExistence type="predicted"/>
<dbReference type="Gene3D" id="1.10.10.1200">
    <property type="entry name" value="MAGE homology domain, winged helix WH1 motif"/>
    <property type="match status" value="1"/>
</dbReference>
<accession>A0A9R1THF5</accession>
<evidence type="ECO:0000313" key="5">
    <source>
        <dbReference type="RefSeq" id="XP_011309340.1"/>
    </source>
</evidence>
<dbReference type="Gene3D" id="1.10.10.1210">
    <property type="entry name" value="MAGE homology domain, winged helix WH2 motif"/>
    <property type="match status" value="1"/>
</dbReference>
<dbReference type="Proteomes" id="UP000694866">
    <property type="component" value="Unplaced"/>
</dbReference>
<sequence length="270" mass="30976">MPRRSQRLRSSSFVVLDSDEEAGPSNAPRRSPIASQRSQRHNDDDTDEEPATQSQRRGAELPEDEENHELGTLLKFLLSAASSKNVIKQADIKTYGMSCQAKYYQSLMAKAKVVLHEIFGYNLINIGGQKWIIVNALPHNNIRVEVEDVPAQTLLFLVLSHVFLSGEPCAEDNLIQFLKGLNIWREHGGHHPYFGNVEEMVQKTFVQQIYLVRSKESKGDNEMYVYTWGRRATEEFDPRYVLEFISKVYKDRPASSWNLQYRKAQGIKKS</sequence>
<feature type="domain" description="MAGE" evidence="2">
    <location>
        <begin position="66"/>
        <end position="264"/>
    </location>
</feature>
<keyword evidence="3" id="KW-1185">Reference proteome</keyword>
<evidence type="ECO:0000313" key="3">
    <source>
        <dbReference type="Proteomes" id="UP000694866"/>
    </source>
</evidence>
<dbReference type="GO" id="GO:0005634">
    <property type="term" value="C:nucleus"/>
    <property type="evidence" value="ECO:0007669"/>
    <property type="project" value="TreeGrafter"/>
</dbReference>
<dbReference type="InterPro" id="IPR041898">
    <property type="entry name" value="MAGE_WH1"/>
</dbReference>
<dbReference type="PANTHER" id="PTHR11736:SF14">
    <property type="entry name" value="NSE3 HOMOLOG, SMC5-SMC6 COMPLEX COMPONENT"/>
    <property type="match status" value="1"/>
</dbReference>
<dbReference type="InterPro" id="IPR002190">
    <property type="entry name" value="MHD_dom"/>
</dbReference>
<accession>A0A9R1TH61</accession>
<evidence type="ECO:0000313" key="4">
    <source>
        <dbReference type="RefSeq" id="XP_011309339.1"/>
    </source>
</evidence>
<evidence type="ECO:0000259" key="2">
    <source>
        <dbReference type="PROSITE" id="PS50838"/>
    </source>
</evidence>
<dbReference type="KEGG" id="fas:105270223"/>
<gene>
    <name evidence="4 5" type="primary">LOC105270223</name>
</gene>
<dbReference type="RefSeq" id="XP_011309339.1">
    <property type="nucleotide sequence ID" value="XM_011311037.1"/>
</dbReference>
<dbReference type="RefSeq" id="XP_011309340.1">
    <property type="nucleotide sequence ID" value="XM_011311038.1"/>
</dbReference>
<protein>
    <submittedName>
        <fullName evidence="4 5">Melanoma-associated antigen G1-like</fullName>
    </submittedName>
</protein>
<dbReference type="InterPro" id="IPR041899">
    <property type="entry name" value="MAGE_WH2"/>
</dbReference>
<dbReference type="AlphaFoldDB" id="A0A9R1TH61"/>
<dbReference type="Pfam" id="PF01454">
    <property type="entry name" value="MAGE"/>
    <property type="match status" value="1"/>
</dbReference>
<organism evidence="3 5">
    <name type="scientific">Fopius arisanus</name>
    <dbReference type="NCBI Taxonomy" id="64838"/>
    <lineage>
        <taxon>Eukaryota</taxon>
        <taxon>Metazoa</taxon>
        <taxon>Ecdysozoa</taxon>
        <taxon>Arthropoda</taxon>
        <taxon>Hexapoda</taxon>
        <taxon>Insecta</taxon>
        <taxon>Pterygota</taxon>
        <taxon>Neoptera</taxon>
        <taxon>Endopterygota</taxon>
        <taxon>Hymenoptera</taxon>
        <taxon>Apocrita</taxon>
        <taxon>Ichneumonoidea</taxon>
        <taxon>Braconidae</taxon>
        <taxon>Opiinae</taxon>
        <taxon>Fopius</taxon>
    </lineage>
</organism>